<reference evidence="1" key="2">
    <citation type="journal article" date="2015" name="Data Brief">
        <title>Shoot transcriptome of the giant reed, Arundo donax.</title>
        <authorList>
            <person name="Barrero R.A."/>
            <person name="Guerrero F.D."/>
            <person name="Moolhuijzen P."/>
            <person name="Goolsby J.A."/>
            <person name="Tidwell J."/>
            <person name="Bellgard S.E."/>
            <person name="Bellgard M.I."/>
        </authorList>
    </citation>
    <scope>NUCLEOTIDE SEQUENCE</scope>
    <source>
        <tissue evidence="1">Shoot tissue taken approximately 20 cm above the soil surface</tissue>
    </source>
</reference>
<reference evidence="1" key="1">
    <citation type="submission" date="2014-09" db="EMBL/GenBank/DDBJ databases">
        <authorList>
            <person name="Magalhaes I.L.F."/>
            <person name="Oliveira U."/>
            <person name="Santos F.R."/>
            <person name="Vidigal T.H.D.A."/>
            <person name="Brescovit A.D."/>
            <person name="Santos A.J."/>
        </authorList>
    </citation>
    <scope>NUCLEOTIDE SEQUENCE</scope>
    <source>
        <tissue evidence="1">Shoot tissue taken approximately 20 cm above the soil surface</tissue>
    </source>
</reference>
<accession>A0A0A9HXV6</accession>
<dbReference type="AlphaFoldDB" id="A0A0A9HXV6"/>
<sequence length="72" mass="8282">MSAGIKKTEMMCYVHSLPHKRFSNVVYGTTKFHASSEIYQQSNKSPEASVPISKLDNLHRFTAEHERRIMIS</sequence>
<protein>
    <submittedName>
        <fullName evidence="1">Uncharacterized protein</fullName>
    </submittedName>
</protein>
<proteinExistence type="predicted"/>
<name>A0A0A9HXV6_ARUDO</name>
<evidence type="ECO:0000313" key="1">
    <source>
        <dbReference type="EMBL" id="JAE37758.1"/>
    </source>
</evidence>
<dbReference type="EMBL" id="GBRH01160138">
    <property type="protein sequence ID" value="JAE37758.1"/>
    <property type="molecule type" value="Transcribed_RNA"/>
</dbReference>
<organism evidence="1">
    <name type="scientific">Arundo donax</name>
    <name type="common">Giant reed</name>
    <name type="synonym">Donax arundinaceus</name>
    <dbReference type="NCBI Taxonomy" id="35708"/>
    <lineage>
        <taxon>Eukaryota</taxon>
        <taxon>Viridiplantae</taxon>
        <taxon>Streptophyta</taxon>
        <taxon>Embryophyta</taxon>
        <taxon>Tracheophyta</taxon>
        <taxon>Spermatophyta</taxon>
        <taxon>Magnoliopsida</taxon>
        <taxon>Liliopsida</taxon>
        <taxon>Poales</taxon>
        <taxon>Poaceae</taxon>
        <taxon>PACMAD clade</taxon>
        <taxon>Arundinoideae</taxon>
        <taxon>Arundineae</taxon>
        <taxon>Arundo</taxon>
    </lineage>
</organism>